<accession>A0A0N4WXG2</accession>
<name>A0A0N4WXG2_HAEPC</name>
<feature type="compositionally biased region" description="Gly residues" evidence="1">
    <location>
        <begin position="29"/>
        <end position="40"/>
    </location>
</feature>
<dbReference type="AlphaFoldDB" id="A0A0N4WXG2"/>
<proteinExistence type="predicted"/>
<feature type="region of interest" description="Disordered" evidence="1">
    <location>
        <begin position="1"/>
        <end position="40"/>
    </location>
</feature>
<protein>
    <submittedName>
        <fullName evidence="2 4">Uncharacterized protein</fullName>
    </submittedName>
</protein>
<sequence length="119" mass="12234">MPLRHCDDDLDQGTVTRPRRRGYRERRGSGGGGGCGGSGDGGDCGCCCCCCGLAATPAVDWRKCDSQADAGQPAVGDGVVSVCVCASVSSTQQPTSFASSFRHATVLLSAHENIMFTAK</sequence>
<gene>
    <name evidence="2" type="ORF">HPLM_LOCUS16498</name>
</gene>
<reference evidence="2 3" key="2">
    <citation type="submission" date="2018-11" db="EMBL/GenBank/DDBJ databases">
        <authorList>
            <consortium name="Pathogen Informatics"/>
        </authorList>
    </citation>
    <scope>NUCLEOTIDE SEQUENCE [LARGE SCALE GENOMIC DNA]</scope>
    <source>
        <strain evidence="2 3">MHpl1</strain>
    </source>
</reference>
<organism evidence="4">
    <name type="scientific">Haemonchus placei</name>
    <name type="common">Barber's pole worm</name>
    <dbReference type="NCBI Taxonomy" id="6290"/>
    <lineage>
        <taxon>Eukaryota</taxon>
        <taxon>Metazoa</taxon>
        <taxon>Ecdysozoa</taxon>
        <taxon>Nematoda</taxon>
        <taxon>Chromadorea</taxon>
        <taxon>Rhabditida</taxon>
        <taxon>Rhabditina</taxon>
        <taxon>Rhabditomorpha</taxon>
        <taxon>Strongyloidea</taxon>
        <taxon>Trichostrongylidae</taxon>
        <taxon>Haemonchus</taxon>
    </lineage>
</organism>
<dbReference type="WBParaSite" id="HPLM_0001650601-mRNA-1">
    <property type="protein sequence ID" value="HPLM_0001650601-mRNA-1"/>
    <property type="gene ID" value="HPLM_0001650601"/>
</dbReference>
<evidence type="ECO:0000256" key="1">
    <source>
        <dbReference type="SAM" id="MobiDB-lite"/>
    </source>
</evidence>
<dbReference type="Proteomes" id="UP000268014">
    <property type="component" value="Unassembled WGS sequence"/>
</dbReference>
<evidence type="ECO:0000313" key="3">
    <source>
        <dbReference type="Proteomes" id="UP000268014"/>
    </source>
</evidence>
<keyword evidence="3" id="KW-1185">Reference proteome</keyword>
<dbReference type="EMBL" id="UZAF01019452">
    <property type="protein sequence ID" value="VDO60290.1"/>
    <property type="molecule type" value="Genomic_DNA"/>
</dbReference>
<reference evidence="4" key="1">
    <citation type="submission" date="2017-02" db="UniProtKB">
        <authorList>
            <consortium name="WormBaseParasite"/>
        </authorList>
    </citation>
    <scope>IDENTIFICATION</scope>
</reference>
<evidence type="ECO:0000313" key="4">
    <source>
        <dbReference type="WBParaSite" id="HPLM_0001650601-mRNA-1"/>
    </source>
</evidence>
<evidence type="ECO:0000313" key="2">
    <source>
        <dbReference type="EMBL" id="VDO60290.1"/>
    </source>
</evidence>